<keyword evidence="2" id="KW-0808">Transferase</keyword>
<reference evidence="5" key="1">
    <citation type="journal article" date="2016" name="Nat. Genet.">
        <title>The genome sequences of Arachis duranensis and Arachis ipaensis, the diploid ancestors of cultivated peanut.</title>
        <authorList>
            <person name="Bertioli D.J."/>
            <person name="Cannon S.B."/>
            <person name="Froenicke L."/>
            <person name="Huang G."/>
            <person name="Farmer A.D."/>
            <person name="Cannon E.K."/>
            <person name="Liu X."/>
            <person name="Gao D."/>
            <person name="Clevenger J."/>
            <person name="Dash S."/>
            <person name="Ren L."/>
            <person name="Moretzsohn M.C."/>
            <person name="Shirasawa K."/>
            <person name="Huang W."/>
            <person name="Vidigal B."/>
            <person name="Abernathy B."/>
            <person name="Chu Y."/>
            <person name="Niederhuth C.E."/>
            <person name="Umale P."/>
            <person name="Araujo A.C."/>
            <person name="Kozik A."/>
            <person name="Kim K.D."/>
            <person name="Burow M.D."/>
            <person name="Varshney R.K."/>
            <person name="Wang X."/>
            <person name="Zhang X."/>
            <person name="Barkley N."/>
            <person name="Guimaraes P.M."/>
            <person name="Isobe S."/>
            <person name="Guo B."/>
            <person name="Liao B."/>
            <person name="Stalker H.T."/>
            <person name="Schmitz R.J."/>
            <person name="Scheffler B.E."/>
            <person name="Leal-Bertioli S.C."/>
            <person name="Xun X."/>
            <person name="Jackson S.A."/>
            <person name="Michelmore R."/>
            <person name="Ozias-Akins P."/>
        </authorList>
    </citation>
    <scope>NUCLEOTIDE SEQUENCE [LARGE SCALE GENOMIC DNA]</scope>
    <source>
        <strain evidence="5">cv. V14167</strain>
    </source>
</reference>
<dbReference type="OrthoDB" id="987572at2759"/>
<dbReference type="GO" id="GO:0032259">
    <property type="term" value="P:methylation"/>
    <property type="evidence" value="ECO:0007669"/>
    <property type="project" value="UniProtKB-KW"/>
</dbReference>
<dbReference type="Proteomes" id="UP000515211">
    <property type="component" value="Chromosome 7"/>
</dbReference>
<dbReference type="GeneID" id="107458203"/>
<dbReference type="InterPro" id="IPR012967">
    <property type="entry name" value="COMT_dimerisation"/>
</dbReference>
<dbReference type="Pfam" id="PF08100">
    <property type="entry name" value="Dimerisation"/>
    <property type="match status" value="1"/>
</dbReference>
<gene>
    <name evidence="6" type="primary">LOC107458203</name>
</gene>
<dbReference type="KEGG" id="adu:107458203"/>
<dbReference type="InterPro" id="IPR029063">
    <property type="entry name" value="SAM-dependent_MTases_sf"/>
</dbReference>
<protein>
    <submittedName>
        <fullName evidence="6">Trans-resveratrol di-O-methyltransferase-like</fullName>
    </submittedName>
</protein>
<sequence>MEFQSELQAPKLLKAQSHIWNHIFNFINSMSLKCAVELGIPDAIHNYGQPMPLSQLIASLTVHPSKTSSIQRLMRILIHSGFFTTKNVANDDPEVGYVLTDSSMLLLKENPLSVTPYVLAMLDPIFTKPWHKLSTWFQSNNPTPFEIEHGEMFWAYACLS</sequence>
<dbReference type="Gene3D" id="1.10.10.10">
    <property type="entry name" value="Winged helix-like DNA-binding domain superfamily/Winged helix DNA-binding domain"/>
    <property type="match status" value="1"/>
</dbReference>
<dbReference type="SUPFAM" id="SSF46785">
    <property type="entry name" value="Winged helix' DNA-binding domain"/>
    <property type="match status" value="1"/>
</dbReference>
<evidence type="ECO:0000313" key="6">
    <source>
        <dbReference type="RefSeq" id="XP_015931888.1"/>
    </source>
</evidence>
<evidence type="ECO:0000256" key="3">
    <source>
        <dbReference type="ARBA" id="ARBA00022691"/>
    </source>
</evidence>
<evidence type="ECO:0000313" key="5">
    <source>
        <dbReference type="Proteomes" id="UP000515211"/>
    </source>
</evidence>
<dbReference type="AlphaFoldDB" id="A0A6P4B0E5"/>
<dbReference type="GO" id="GO:0009717">
    <property type="term" value="P:isoflavonoid biosynthetic process"/>
    <property type="evidence" value="ECO:0007669"/>
    <property type="project" value="UniProtKB-ARBA"/>
</dbReference>
<name>A0A6P4B0E5_ARADU</name>
<feature type="domain" description="O-methyltransferase dimerisation" evidence="4">
    <location>
        <begin position="20"/>
        <end position="108"/>
    </location>
</feature>
<dbReference type="GO" id="GO:0008757">
    <property type="term" value="F:S-adenosylmethionine-dependent methyltransferase activity"/>
    <property type="evidence" value="ECO:0007669"/>
    <property type="project" value="UniProtKB-ARBA"/>
</dbReference>
<dbReference type="InterPro" id="IPR036390">
    <property type="entry name" value="WH_DNA-bd_sf"/>
</dbReference>
<keyword evidence="1" id="KW-0489">Methyltransferase</keyword>
<dbReference type="PROSITE" id="PS51683">
    <property type="entry name" value="SAM_OMT_II"/>
    <property type="match status" value="1"/>
</dbReference>
<dbReference type="FunFam" id="1.10.10.10:FF:000213">
    <property type="entry name" value="Coniferyl alcohol 9-O-methyltransferase"/>
    <property type="match status" value="1"/>
</dbReference>
<keyword evidence="5" id="KW-1185">Reference proteome</keyword>
<dbReference type="PANTHER" id="PTHR11746">
    <property type="entry name" value="O-METHYLTRANSFERASE"/>
    <property type="match status" value="1"/>
</dbReference>
<evidence type="ECO:0000259" key="4">
    <source>
        <dbReference type="Pfam" id="PF08100"/>
    </source>
</evidence>
<dbReference type="InterPro" id="IPR036388">
    <property type="entry name" value="WH-like_DNA-bd_sf"/>
</dbReference>
<accession>A0A6P4B0E5</accession>
<proteinExistence type="predicted"/>
<dbReference type="InterPro" id="IPR016461">
    <property type="entry name" value="COMT-like"/>
</dbReference>
<dbReference type="RefSeq" id="XP_015931888.1">
    <property type="nucleotide sequence ID" value="XM_016076402.3"/>
</dbReference>
<dbReference type="Gene3D" id="3.40.50.150">
    <property type="entry name" value="Vaccinia Virus protein VP39"/>
    <property type="match status" value="1"/>
</dbReference>
<keyword evidence="3" id="KW-0949">S-adenosyl-L-methionine</keyword>
<evidence type="ECO:0000256" key="2">
    <source>
        <dbReference type="ARBA" id="ARBA00022679"/>
    </source>
</evidence>
<reference evidence="6" key="2">
    <citation type="submission" date="2025-08" db="UniProtKB">
        <authorList>
            <consortium name="RefSeq"/>
        </authorList>
    </citation>
    <scope>IDENTIFICATION</scope>
    <source>
        <tissue evidence="6">Whole plant</tissue>
    </source>
</reference>
<organism evidence="5 6">
    <name type="scientific">Arachis duranensis</name>
    <name type="common">Wild peanut</name>
    <dbReference type="NCBI Taxonomy" id="130453"/>
    <lineage>
        <taxon>Eukaryota</taxon>
        <taxon>Viridiplantae</taxon>
        <taxon>Streptophyta</taxon>
        <taxon>Embryophyta</taxon>
        <taxon>Tracheophyta</taxon>
        <taxon>Spermatophyta</taxon>
        <taxon>Magnoliopsida</taxon>
        <taxon>eudicotyledons</taxon>
        <taxon>Gunneridae</taxon>
        <taxon>Pentapetalae</taxon>
        <taxon>rosids</taxon>
        <taxon>fabids</taxon>
        <taxon>Fabales</taxon>
        <taxon>Fabaceae</taxon>
        <taxon>Papilionoideae</taxon>
        <taxon>50 kb inversion clade</taxon>
        <taxon>dalbergioids sensu lato</taxon>
        <taxon>Dalbergieae</taxon>
        <taxon>Pterocarpus clade</taxon>
        <taxon>Arachis</taxon>
    </lineage>
</organism>
<dbReference type="GO" id="GO:0046983">
    <property type="term" value="F:protein dimerization activity"/>
    <property type="evidence" value="ECO:0007669"/>
    <property type="project" value="InterPro"/>
</dbReference>
<evidence type="ECO:0000256" key="1">
    <source>
        <dbReference type="ARBA" id="ARBA00022603"/>
    </source>
</evidence>